<keyword evidence="5" id="KW-1185">Reference proteome</keyword>
<evidence type="ECO:0000313" key="4">
    <source>
        <dbReference type="EMBL" id="KAB1640731.1"/>
    </source>
</evidence>
<keyword evidence="3" id="KW-0732">Signal</keyword>
<sequence length="174" mass="18564">MKKQRKSAGSILRIAVAISLAVTLTPQPAFAKAHYGGTHFSPNGPEGAVSSQPPDVELRGLSLGDALSDAKEQSDPSNDSESNATDDDPEEESPDSVSQEDAEAANEATTAQENERTTRLHISIDDDDEDNVDEGDNQEEDETENPLVLLVVTATGIALIAAIFNYIAKRKKSD</sequence>
<organism evidence="4 5">
    <name type="scientific">Ellagibacter isourolithinifaciens</name>
    <dbReference type="NCBI Taxonomy" id="2137581"/>
    <lineage>
        <taxon>Bacteria</taxon>
        <taxon>Bacillati</taxon>
        <taxon>Actinomycetota</taxon>
        <taxon>Coriobacteriia</taxon>
        <taxon>Eggerthellales</taxon>
        <taxon>Eggerthellaceae</taxon>
        <taxon>Ellagibacter</taxon>
    </lineage>
</organism>
<dbReference type="EMBL" id="WAJR01000009">
    <property type="protein sequence ID" value="KAB1640731.1"/>
    <property type="molecule type" value="Genomic_DNA"/>
</dbReference>
<evidence type="ECO:0008006" key="6">
    <source>
        <dbReference type="Google" id="ProtNLM"/>
    </source>
</evidence>
<dbReference type="RefSeq" id="WP_158049359.1">
    <property type="nucleotide sequence ID" value="NZ_WAJR01000009.1"/>
</dbReference>
<protein>
    <recommendedName>
        <fullName evidence="6">LPXTG cell wall anchor domain-containing protein</fullName>
    </recommendedName>
</protein>
<evidence type="ECO:0000256" key="3">
    <source>
        <dbReference type="SAM" id="SignalP"/>
    </source>
</evidence>
<name>A0A6N6NP02_9ACTN</name>
<feature type="chain" id="PRO_5026842013" description="LPXTG cell wall anchor domain-containing protein" evidence="3">
    <location>
        <begin position="32"/>
        <end position="174"/>
    </location>
</feature>
<gene>
    <name evidence="4" type="ORF">F8C90_04975</name>
</gene>
<dbReference type="AlphaFoldDB" id="A0A6N6NP02"/>
<keyword evidence="2" id="KW-1133">Transmembrane helix</keyword>
<accession>A0A6N6NP02</accession>
<feature type="signal peptide" evidence="3">
    <location>
        <begin position="1"/>
        <end position="31"/>
    </location>
</feature>
<comment type="caution">
    <text evidence="4">The sequence shown here is derived from an EMBL/GenBank/DDBJ whole genome shotgun (WGS) entry which is preliminary data.</text>
</comment>
<feature type="compositionally biased region" description="Acidic residues" evidence="1">
    <location>
        <begin position="84"/>
        <end position="104"/>
    </location>
</feature>
<dbReference type="GeneID" id="98657757"/>
<reference evidence="4 5" key="1">
    <citation type="submission" date="2019-09" db="EMBL/GenBank/DDBJ databases">
        <title>Whole genome shotgun sequencing (WGS) of Ellagibacter isourolithinifaciens DSM 104140(T) and Adlercreutzia muris DSM 29508(T).</title>
        <authorList>
            <person name="Stoll D.A."/>
            <person name="Danylec N."/>
            <person name="Huch M."/>
        </authorList>
    </citation>
    <scope>NUCLEOTIDE SEQUENCE [LARGE SCALE GENOMIC DNA]</scope>
    <source>
        <strain evidence="4 5">DSM 104140</strain>
    </source>
</reference>
<keyword evidence="2" id="KW-0812">Transmembrane</keyword>
<feature type="region of interest" description="Disordered" evidence="1">
    <location>
        <begin position="32"/>
        <end position="146"/>
    </location>
</feature>
<feature type="compositionally biased region" description="Acidic residues" evidence="1">
    <location>
        <begin position="125"/>
        <end position="144"/>
    </location>
</feature>
<evidence type="ECO:0000313" key="5">
    <source>
        <dbReference type="Proteomes" id="UP000468668"/>
    </source>
</evidence>
<proteinExistence type="predicted"/>
<evidence type="ECO:0000256" key="2">
    <source>
        <dbReference type="SAM" id="Phobius"/>
    </source>
</evidence>
<dbReference type="Proteomes" id="UP000468668">
    <property type="component" value="Unassembled WGS sequence"/>
</dbReference>
<keyword evidence="2" id="KW-0472">Membrane</keyword>
<evidence type="ECO:0000256" key="1">
    <source>
        <dbReference type="SAM" id="MobiDB-lite"/>
    </source>
</evidence>
<feature type="compositionally biased region" description="Basic and acidic residues" evidence="1">
    <location>
        <begin position="113"/>
        <end position="124"/>
    </location>
</feature>
<feature type="transmembrane region" description="Helical" evidence="2">
    <location>
        <begin position="147"/>
        <end position="168"/>
    </location>
</feature>